<keyword evidence="2" id="KW-1133">Transmembrane helix</keyword>
<organism evidence="3 4">
    <name type="scientific">Molorchus minor</name>
    <dbReference type="NCBI Taxonomy" id="1323400"/>
    <lineage>
        <taxon>Eukaryota</taxon>
        <taxon>Metazoa</taxon>
        <taxon>Ecdysozoa</taxon>
        <taxon>Arthropoda</taxon>
        <taxon>Hexapoda</taxon>
        <taxon>Insecta</taxon>
        <taxon>Pterygota</taxon>
        <taxon>Neoptera</taxon>
        <taxon>Endopterygota</taxon>
        <taxon>Coleoptera</taxon>
        <taxon>Polyphaga</taxon>
        <taxon>Cucujiformia</taxon>
        <taxon>Chrysomeloidea</taxon>
        <taxon>Cerambycidae</taxon>
        <taxon>Lamiinae</taxon>
        <taxon>Monochamini</taxon>
        <taxon>Molorchus</taxon>
    </lineage>
</organism>
<keyword evidence="2" id="KW-0812">Transmembrane</keyword>
<evidence type="ECO:0000313" key="3">
    <source>
        <dbReference type="EMBL" id="KAJ8974440.1"/>
    </source>
</evidence>
<feature type="region of interest" description="Disordered" evidence="1">
    <location>
        <begin position="356"/>
        <end position="453"/>
    </location>
</feature>
<sequence length="453" mass="51736">MLLVPGRWVLREHRSDRYQRRYRLTENPDIIYRTDTYDLGKPFQSSTGVGSTWGDQLTSAEKEEEIVIAQAGSVTVGDSDNAVKSWTFKEYMEVGLIILAILIILIYMYTRCKKQLEQKIRREVSRSQEQLKHEDSDKKAVRELVIAIEKYVKSSNDLLNERLQLSGNSQAVVANLNSDTASMFQRNLHNCSKDIKVNINKDTTKQLIDSIELYDTMLNDGGKELLINYVLKTRLSQSAKIRLQKTYITSDLLVSDLRKHFITIRSAASLSVQLNNAKQGSKSVEKYGSDIEQLLVELTIAQAYGDEQASIVLRNANEKIAIDVFANGLQDSELRTLIKARNYTKLTDAISAAKDEEPTRSLNNTSHSHQVFNFRGRNNFRRGNFRHYNDSSRQSNSRQAARRKNNSDPATPTKNREEPEPDKEVEVFGKQHDPQKKKIVRGIQGRQNIKPVK</sequence>
<evidence type="ECO:0000256" key="1">
    <source>
        <dbReference type="SAM" id="MobiDB-lite"/>
    </source>
</evidence>
<feature type="compositionally biased region" description="Polar residues" evidence="1">
    <location>
        <begin position="360"/>
        <end position="371"/>
    </location>
</feature>
<accession>A0ABQ9J8E0</accession>
<evidence type="ECO:0000313" key="4">
    <source>
        <dbReference type="Proteomes" id="UP001162164"/>
    </source>
</evidence>
<protein>
    <submittedName>
        <fullName evidence="3">Uncharacterized protein</fullName>
    </submittedName>
</protein>
<feature type="transmembrane region" description="Helical" evidence="2">
    <location>
        <begin position="91"/>
        <end position="110"/>
    </location>
</feature>
<name>A0ABQ9J8E0_9CUCU</name>
<reference evidence="3" key="1">
    <citation type="journal article" date="2023" name="Insect Mol. Biol.">
        <title>Genome sequencing provides insights into the evolution of gene families encoding plant cell wall-degrading enzymes in longhorned beetles.</title>
        <authorList>
            <person name="Shin N.R."/>
            <person name="Okamura Y."/>
            <person name="Kirsch R."/>
            <person name="Pauchet Y."/>
        </authorList>
    </citation>
    <scope>NUCLEOTIDE SEQUENCE</scope>
    <source>
        <strain evidence="3">MMC_N1</strain>
    </source>
</reference>
<keyword evidence="4" id="KW-1185">Reference proteome</keyword>
<dbReference type="Proteomes" id="UP001162164">
    <property type="component" value="Unassembled WGS sequence"/>
</dbReference>
<comment type="caution">
    <text evidence="3">The sequence shown here is derived from an EMBL/GenBank/DDBJ whole genome shotgun (WGS) entry which is preliminary data.</text>
</comment>
<keyword evidence="2" id="KW-0472">Membrane</keyword>
<gene>
    <name evidence="3" type="ORF">NQ317_014486</name>
</gene>
<proteinExistence type="predicted"/>
<dbReference type="EMBL" id="JAPWTJ010000995">
    <property type="protein sequence ID" value="KAJ8974440.1"/>
    <property type="molecule type" value="Genomic_DNA"/>
</dbReference>
<evidence type="ECO:0000256" key="2">
    <source>
        <dbReference type="SAM" id="Phobius"/>
    </source>
</evidence>
<feature type="compositionally biased region" description="Basic and acidic residues" evidence="1">
    <location>
        <begin position="414"/>
        <end position="436"/>
    </location>
</feature>